<dbReference type="AlphaFoldDB" id="A0A285U5F0"/>
<dbReference type="Proteomes" id="UP000219252">
    <property type="component" value="Unassembled WGS sequence"/>
</dbReference>
<evidence type="ECO:0000313" key="2">
    <source>
        <dbReference type="EMBL" id="SOC36618.1"/>
    </source>
</evidence>
<dbReference type="InterPro" id="IPR052928">
    <property type="entry name" value="Desiccation-related_membrane"/>
</dbReference>
<evidence type="ECO:0000256" key="1">
    <source>
        <dbReference type="SAM" id="Phobius"/>
    </source>
</evidence>
<keyword evidence="1" id="KW-1133">Transmembrane helix</keyword>
<name>A0A285U5F0_9BACL</name>
<dbReference type="PANTHER" id="PTHR35792">
    <property type="entry name" value="GENERAL STRESS PROTEIN"/>
    <property type="match status" value="1"/>
</dbReference>
<keyword evidence="1" id="KW-0812">Transmembrane</keyword>
<keyword evidence="3" id="KW-1185">Reference proteome</keyword>
<dbReference type="InterPro" id="IPR024623">
    <property type="entry name" value="YtxH"/>
</dbReference>
<organism evidence="2 3">
    <name type="scientific">Ureibacillus acetophenoni</name>
    <dbReference type="NCBI Taxonomy" id="614649"/>
    <lineage>
        <taxon>Bacteria</taxon>
        <taxon>Bacillati</taxon>
        <taxon>Bacillota</taxon>
        <taxon>Bacilli</taxon>
        <taxon>Bacillales</taxon>
        <taxon>Caryophanaceae</taxon>
        <taxon>Ureibacillus</taxon>
    </lineage>
</organism>
<sequence>MTTEKPNYNEVKNQSNLPVGTNDPIYREETINIKDFIIGSLVGGMVGAAVGLLLAPKAGRDLRTDVANQALTIRDKGVEISTTAKEKTVKLSNQLKEQSVQLVDKVKSKSSKVPTVFYDGTVSAEGEEPIELIENEKEGIEISDAARPSSI</sequence>
<dbReference type="OrthoDB" id="9810874at2"/>
<evidence type="ECO:0000313" key="3">
    <source>
        <dbReference type="Proteomes" id="UP000219252"/>
    </source>
</evidence>
<gene>
    <name evidence="2" type="ORF">SAMN05877842_102545</name>
</gene>
<protein>
    <submittedName>
        <fullName evidence="2">Gas vesicle protein</fullName>
    </submittedName>
</protein>
<feature type="transmembrane region" description="Helical" evidence="1">
    <location>
        <begin position="36"/>
        <end position="55"/>
    </location>
</feature>
<dbReference type="EMBL" id="OBQC01000002">
    <property type="protein sequence ID" value="SOC36618.1"/>
    <property type="molecule type" value="Genomic_DNA"/>
</dbReference>
<dbReference type="PANTHER" id="PTHR35792:SF1">
    <property type="entry name" value="SLL0268 PROTEIN"/>
    <property type="match status" value="1"/>
</dbReference>
<proteinExistence type="predicted"/>
<dbReference type="RefSeq" id="WP_097148588.1">
    <property type="nucleotide sequence ID" value="NZ_OBQC01000002.1"/>
</dbReference>
<dbReference type="Pfam" id="PF12732">
    <property type="entry name" value="YtxH"/>
    <property type="match status" value="1"/>
</dbReference>
<accession>A0A285U5F0</accession>
<reference evidence="3" key="1">
    <citation type="submission" date="2017-08" db="EMBL/GenBank/DDBJ databases">
        <authorList>
            <person name="Varghese N."/>
            <person name="Submissions S."/>
        </authorList>
    </citation>
    <scope>NUCLEOTIDE SEQUENCE [LARGE SCALE GENOMIC DNA]</scope>
    <source>
        <strain evidence="3">JC23</strain>
    </source>
</reference>
<keyword evidence="1" id="KW-0472">Membrane</keyword>